<evidence type="ECO:0000313" key="3">
    <source>
        <dbReference type="Proteomes" id="UP001212997"/>
    </source>
</evidence>
<proteinExistence type="predicted"/>
<gene>
    <name evidence="2" type="ORF">NLI96_g4724</name>
</gene>
<dbReference type="Gene3D" id="3.40.50.1820">
    <property type="entry name" value="alpha/beta hydrolase"/>
    <property type="match status" value="1"/>
</dbReference>
<dbReference type="InterPro" id="IPR029058">
    <property type="entry name" value="AB_hydrolase_fold"/>
</dbReference>
<dbReference type="Proteomes" id="UP001212997">
    <property type="component" value="Unassembled WGS sequence"/>
</dbReference>
<keyword evidence="3" id="KW-1185">Reference proteome</keyword>
<evidence type="ECO:0000313" key="2">
    <source>
        <dbReference type="EMBL" id="KAJ3485782.1"/>
    </source>
</evidence>
<feature type="region of interest" description="Disordered" evidence="1">
    <location>
        <begin position="171"/>
        <end position="200"/>
    </location>
</feature>
<protein>
    <recommendedName>
        <fullName evidence="4">AB hydrolase-1 domain-containing protein</fullName>
    </recommendedName>
</protein>
<organism evidence="2 3">
    <name type="scientific">Meripilus lineatus</name>
    <dbReference type="NCBI Taxonomy" id="2056292"/>
    <lineage>
        <taxon>Eukaryota</taxon>
        <taxon>Fungi</taxon>
        <taxon>Dikarya</taxon>
        <taxon>Basidiomycota</taxon>
        <taxon>Agaricomycotina</taxon>
        <taxon>Agaricomycetes</taxon>
        <taxon>Polyporales</taxon>
        <taxon>Meripilaceae</taxon>
        <taxon>Meripilus</taxon>
    </lineage>
</organism>
<reference evidence="2" key="1">
    <citation type="submission" date="2022-07" db="EMBL/GenBank/DDBJ databases">
        <title>Genome Sequence of Physisporinus lineatus.</title>
        <authorList>
            <person name="Buettner E."/>
        </authorList>
    </citation>
    <scope>NUCLEOTIDE SEQUENCE</scope>
    <source>
        <strain evidence="2">VT162</strain>
    </source>
</reference>
<dbReference type="SUPFAM" id="SSF53474">
    <property type="entry name" value="alpha/beta-Hydrolases"/>
    <property type="match status" value="1"/>
</dbReference>
<comment type="caution">
    <text evidence="2">The sequence shown here is derived from an EMBL/GenBank/DDBJ whole genome shotgun (WGS) entry which is preliminary data.</text>
</comment>
<name>A0AAD5V4P3_9APHY</name>
<evidence type="ECO:0000256" key="1">
    <source>
        <dbReference type="SAM" id="MobiDB-lite"/>
    </source>
</evidence>
<dbReference type="AlphaFoldDB" id="A0AAD5V4P3"/>
<dbReference type="EMBL" id="JANAWD010000142">
    <property type="protein sequence ID" value="KAJ3485782.1"/>
    <property type="molecule type" value="Genomic_DNA"/>
</dbReference>
<sequence>MPIAPVDENGTVLYYDDTGPPNNPQYTTMVLIHGMIFHSAIFRRMIPYATHANLRLVLLNMRDYPGSSQYTSDEVCALRGPDLEDQRTAVKNSGLQLARFLDHFIRTNDIPPKSESSETGTQGGLVVLSWSLGNIVAHSFLAHAHELCPDLSTLLEKYLRTVVLHALGIGQIPPQSPNPSENPQRVPTQEPQNALRDPKSSHLERLKMFATWVGSYYPPVNDLSSITPENANSRKPTHLSEIPLHIEKTRPSFESIAQEELKSVTDFDAFERSSVLLARIHPSIYLENFQRAHWFDNSTPAEERVWPKLKILVLWGDMDLSDCIWAASRFAFRLRVQSHPPKGQGHRDIEIVKVAGGNHLVHWDEPERFLRILLEKI</sequence>
<evidence type="ECO:0008006" key="4">
    <source>
        <dbReference type="Google" id="ProtNLM"/>
    </source>
</evidence>
<accession>A0AAD5V4P3</accession>